<dbReference type="EMBL" id="JAACNH010000002">
    <property type="protein sequence ID" value="KAG8451977.1"/>
    <property type="molecule type" value="Genomic_DNA"/>
</dbReference>
<gene>
    <name evidence="1" type="ORF">GDO86_003964</name>
</gene>
<accession>A0A8T2K9B9</accession>
<evidence type="ECO:0000313" key="1">
    <source>
        <dbReference type="EMBL" id="KAG8451977.1"/>
    </source>
</evidence>
<dbReference type="Proteomes" id="UP000812440">
    <property type="component" value="Chromosome 2"/>
</dbReference>
<protein>
    <submittedName>
        <fullName evidence="1">Uncharacterized protein</fullName>
    </submittedName>
</protein>
<dbReference type="Gene3D" id="6.10.250.2320">
    <property type="match status" value="1"/>
</dbReference>
<reference evidence="1" key="1">
    <citation type="thesis" date="2020" institute="ProQuest LLC" country="789 East Eisenhower Parkway, Ann Arbor, MI, USA">
        <title>Comparative Genomics and Chromosome Evolution.</title>
        <authorList>
            <person name="Mudd A.B."/>
        </authorList>
    </citation>
    <scope>NUCLEOTIDE SEQUENCE</scope>
    <source>
        <strain evidence="1">Female2</strain>
        <tissue evidence="1">Blood</tissue>
    </source>
</reference>
<comment type="caution">
    <text evidence="1">The sequence shown here is derived from an EMBL/GenBank/DDBJ whole genome shotgun (WGS) entry which is preliminary data.</text>
</comment>
<proteinExistence type="predicted"/>
<organism evidence="1 2">
    <name type="scientific">Hymenochirus boettgeri</name>
    <name type="common">Congo dwarf clawed frog</name>
    <dbReference type="NCBI Taxonomy" id="247094"/>
    <lineage>
        <taxon>Eukaryota</taxon>
        <taxon>Metazoa</taxon>
        <taxon>Chordata</taxon>
        <taxon>Craniata</taxon>
        <taxon>Vertebrata</taxon>
        <taxon>Euteleostomi</taxon>
        <taxon>Amphibia</taxon>
        <taxon>Batrachia</taxon>
        <taxon>Anura</taxon>
        <taxon>Pipoidea</taxon>
        <taxon>Pipidae</taxon>
        <taxon>Pipinae</taxon>
        <taxon>Hymenochirus</taxon>
    </lineage>
</organism>
<sequence>MDKRCASDADKDFLFSLNKNEKTFQTRMRQILIKYNKPFENDILVDLKSLTCITPNEGFAQRKHEKKRKTKAKINVCNKTFLCEEDSSCPSDGESETQVEKGSANAACNETFIISDENSNGYNFEASKNSQLVKLKNYYPLNQLSEMKHGKTYSASVDIILQTNEDLIPKEYAIQRTQEESFSYQVSPIKHASKSCDHSGSIEDISLRYLEDTVIAGCSASPIKASISTRLKQFIGRHNKIDHQTAKQKLNGMTCRKDQDKQDFSDNYDSSDQLDVSLADVYPNMIVCISRLMEIPCKRRAAANIVKYYRRRVWFVNKNKLNLQRLKRKTCKSSYVKYLPSSSPVEEKTCTTFLNEENNSIFLPNKGPEESGFLEYNDSNSRHPLHTVHHHQTAIPYSEQISLLSKTLTLSEKNTFPCREIKPNYLIYKDNLSPKYGFPFSTSVEHCHSIKVPSNRLTLLKNDAYRTEIQNSTNKLLHKESQHTITSLVRLHSCSVLPNSNRNKIDCAFEALYKNAVLRNSPQRSLRLNNQYPLSDTLNALINSPILNKGKRPASEDLPFSRFKRHKSASDTIVPDLQPLQVHAVPSQSGIHGSGLFHGSNYQRFYPKKLFCAAPNLQFTRSLNSPGNLTVENFYEQKHSPGIFYFSSPLRNSSDVK</sequence>
<name>A0A8T2K9B9_9PIPI</name>
<dbReference type="OrthoDB" id="9948556at2759"/>
<evidence type="ECO:0000313" key="2">
    <source>
        <dbReference type="Proteomes" id="UP000812440"/>
    </source>
</evidence>
<dbReference type="AlphaFoldDB" id="A0A8T2K9B9"/>
<keyword evidence="2" id="KW-1185">Reference proteome</keyword>